<feature type="chain" id="PRO_5018095291" evidence="2">
    <location>
        <begin position="37"/>
        <end position="350"/>
    </location>
</feature>
<dbReference type="InterPro" id="IPR006059">
    <property type="entry name" value="SBP"/>
</dbReference>
<dbReference type="Pfam" id="PF13416">
    <property type="entry name" value="SBP_bac_8"/>
    <property type="match status" value="1"/>
</dbReference>
<name>A0A3N1L7E6_9PROT</name>
<keyword evidence="4" id="KW-1185">Reference proteome</keyword>
<dbReference type="Proteomes" id="UP000278222">
    <property type="component" value="Unassembled WGS sequence"/>
</dbReference>
<proteinExistence type="predicted"/>
<dbReference type="EMBL" id="RJKX01000014">
    <property type="protein sequence ID" value="ROP90523.1"/>
    <property type="molecule type" value="Genomic_DNA"/>
</dbReference>
<dbReference type="Gene3D" id="3.40.190.10">
    <property type="entry name" value="Periplasmic binding protein-like II"/>
    <property type="match status" value="2"/>
</dbReference>
<dbReference type="InterPro" id="IPR019546">
    <property type="entry name" value="TAT_signal_bac_arc"/>
</dbReference>
<dbReference type="GO" id="GO:0030975">
    <property type="term" value="F:thiamine binding"/>
    <property type="evidence" value="ECO:0007669"/>
    <property type="project" value="TreeGrafter"/>
</dbReference>
<dbReference type="PANTHER" id="PTHR30006">
    <property type="entry name" value="THIAMINE-BINDING PERIPLASMIC PROTEIN-RELATED"/>
    <property type="match status" value="1"/>
</dbReference>
<dbReference type="PANTHER" id="PTHR30006:SF2">
    <property type="entry name" value="ABC TRANSPORTER SUBSTRATE-BINDING PROTEIN"/>
    <property type="match status" value="1"/>
</dbReference>
<evidence type="ECO:0000256" key="1">
    <source>
        <dbReference type="ARBA" id="ARBA00022729"/>
    </source>
</evidence>
<dbReference type="SUPFAM" id="SSF53850">
    <property type="entry name" value="Periplasmic binding protein-like II"/>
    <property type="match status" value="1"/>
</dbReference>
<dbReference type="GO" id="GO:0030976">
    <property type="term" value="F:thiamine pyrophosphate binding"/>
    <property type="evidence" value="ECO:0007669"/>
    <property type="project" value="TreeGrafter"/>
</dbReference>
<protein>
    <submittedName>
        <fullName evidence="3">Putative spermidine/putrescine transport system substrate-binding protein</fullName>
    </submittedName>
</protein>
<dbReference type="InterPro" id="IPR006311">
    <property type="entry name" value="TAT_signal"/>
</dbReference>
<dbReference type="GO" id="GO:0015888">
    <property type="term" value="P:thiamine transport"/>
    <property type="evidence" value="ECO:0007669"/>
    <property type="project" value="TreeGrafter"/>
</dbReference>
<feature type="signal peptide" evidence="2">
    <location>
        <begin position="1"/>
        <end position="36"/>
    </location>
</feature>
<accession>A0A3N1L7E6</accession>
<organism evidence="3 4">
    <name type="scientific">Stella humosa</name>
    <dbReference type="NCBI Taxonomy" id="94"/>
    <lineage>
        <taxon>Bacteria</taxon>
        <taxon>Pseudomonadati</taxon>
        <taxon>Pseudomonadota</taxon>
        <taxon>Alphaproteobacteria</taxon>
        <taxon>Rhodospirillales</taxon>
        <taxon>Stellaceae</taxon>
        <taxon>Stella</taxon>
    </lineage>
</organism>
<dbReference type="RefSeq" id="WP_245978325.1">
    <property type="nucleotide sequence ID" value="NZ_AP019700.1"/>
</dbReference>
<sequence length="350" mass="38284">MSAIERVSKMRLTRRGFMAGTGAAALAAGFPMPALAKGPVVVGTWGGDYQELLTANFEKPVLEKKGIEVIHDVGNAPPRKTKLLAERASRRGTLDVACLSDIDMYEMSQQGLFDDVDMERVPNAKNIIKALGKKYAIPHIYSGKVLVYNPSKMSPTSFADFIDPKYKGRIGFADGLYMQVIESAALINGGSMSNYEPAKAALTELKKHDPKVYPSNETLAAALKSEEVWATVMWRARGFMWKKAGIPLATIAPKEGTTPIIFDAAVAKNGQNKANGWAYLDAMLDPGGQVLFADRMGYVPTVSNAKLPEELAKEIGFTEAEQAKFNTLDYDYVAKNNASLLEWWNKSFKG</sequence>
<comment type="caution">
    <text evidence="3">The sequence shown here is derived from an EMBL/GenBank/DDBJ whole genome shotgun (WGS) entry which is preliminary data.</text>
</comment>
<evidence type="ECO:0000256" key="2">
    <source>
        <dbReference type="SAM" id="SignalP"/>
    </source>
</evidence>
<evidence type="ECO:0000313" key="4">
    <source>
        <dbReference type="Proteomes" id="UP000278222"/>
    </source>
</evidence>
<gene>
    <name evidence="3" type="ORF">EDC65_2373</name>
</gene>
<dbReference type="AlphaFoldDB" id="A0A3N1L7E6"/>
<evidence type="ECO:0000313" key="3">
    <source>
        <dbReference type="EMBL" id="ROP90523.1"/>
    </source>
</evidence>
<keyword evidence="1 2" id="KW-0732">Signal</keyword>
<reference evidence="3 4" key="1">
    <citation type="submission" date="2018-11" db="EMBL/GenBank/DDBJ databases">
        <title>Genomic Encyclopedia of Type Strains, Phase IV (KMG-IV): sequencing the most valuable type-strain genomes for metagenomic binning, comparative biology and taxonomic classification.</title>
        <authorList>
            <person name="Goeker M."/>
        </authorList>
    </citation>
    <scope>NUCLEOTIDE SEQUENCE [LARGE SCALE GENOMIC DNA]</scope>
    <source>
        <strain evidence="3 4">DSM 5900</strain>
    </source>
</reference>
<dbReference type="NCBIfam" id="TIGR01409">
    <property type="entry name" value="TAT_signal_seq"/>
    <property type="match status" value="1"/>
</dbReference>
<dbReference type="PROSITE" id="PS51318">
    <property type="entry name" value="TAT"/>
    <property type="match status" value="1"/>
</dbReference>
<dbReference type="GO" id="GO:0030288">
    <property type="term" value="C:outer membrane-bounded periplasmic space"/>
    <property type="evidence" value="ECO:0007669"/>
    <property type="project" value="TreeGrafter"/>
</dbReference>